<organism evidence="1 2">
    <name type="scientific">Pluteus cervinus</name>
    <dbReference type="NCBI Taxonomy" id="181527"/>
    <lineage>
        <taxon>Eukaryota</taxon>
        <taxon>Fungi</taxon>
        <taxon>Dikarya</taxon>
        <taxon>Basidiomycota</taxon>
        <taxon>Agaricomycotina</taxon>
        <taxon>Agaricomycetes</taxon>
        <taxon>Agaricomycetidae</taxon>
        <taxon>Agaricales</taxon>
        <taxon>Pluteineae</taxon>
        <taxon>Pluteaceae</taxon>
        <taxon>Pluteus</taxon>
    </lineage>
</organism>
<proteinExistence type="predicted"/>
<sequence length="538" mass="60890">MPFTSPPHNSSGSYINSQQGIDDEITQLEARIRSLKSARNALAPISHLHPEILQEIFFLVHDGSCPKGNGTLLVTWVSREWRELACNTTNLWTYIDFKHPEWIQIALARTKNCDLELSVEFLSPAHLSRLIVSSAFPLCLSNLSRMKAFALRCQTFRCSPIPDSRPEWTTPVPVLTKLELTQVTLPPHLFSGTCPSLQSLNLTACTVDWNTLPVFPSLKELSIIYPEQPTTLETVISILRGVGQNLEELKLFHGFVTTPEPDHQALASLGRVQLHNLRVFSMRNSNWNLNASRTFLSHISLPQYVNTFLHVRFWEETVIADALLSSRNISRWEIDRLVITTNNGADSRTIEITESDLDGNVIKMDGVDSNLMAVKPVSSQGFTTRFFVEEGRNVSVIRYFEGLGTIRNLSFDQWAFSEFIESLREQDILLCMALGHEGDLGGAMNQRKVTVGKSLISFHNLQVLEIFREGIRMDEYSLSRGDALILQKWLAWRNRLGLRLDKLVISGIIAPPSTWLHGLFDKLVAYFEVVDIEEDKSE</sequence>
<gene>
    <name evidence="1" type="ORF">BDN72DRAFT_959325</name>
</gene>
<reference evidence="1 2" key="1">
    <citation type="journal article" date="2019" name="Nat. Ecol. Evol.">
        <title>Megaphylogeny resolves global patterns of mushroom evolution.</title>
        <authorList>
            <person name="Varga T."/>
            <person name="Krizsan K."/>
            <person name="Foldi C."/>
            <person name="Dima B."/>
            <person name="Sanchez-Garcia M."/>
            <person name="Sanchez-Ramirez S."/>
            <person name="Szollosi G.J."/>
            <person name="Szarkandi J.G."/>
            <person name="Papp V."/>
            <person name="Albert L."/>
            <person name="Andreopoulos W."/>
            <person name="Angelini C."/>
            <person name="Antonin V."/>
            <person name="Barry K.W."/>
            <person name="Bougher N.L."/>
            <person name="Buchanan P."/>
            <person name="Buyck B."/>
            <person name="Bense V."/>
            <person name="Catcheside P."/>
            <person name="Chovatia M."/>
            <person name="Cooper J."/>
            <person name="Damon W."/>
            <person name="Desjardin D."/>
            <person name="Finy P."/>
            <person name="Geml J."/>
            <person name="Haridas S."/>
            <person name="Hughes K."/>
            <person name="Justo A."/>
            <person name="Karasinski D."/>
            <person name="Kautmanova I."/>
            <person name="Kiss B."/>
            <person name="Kocsube S."/>
            <person name="Kotiranta H."/>
            <person name="LaButti K.M."/>
            <person name="Lechner B.E."/>
            <person name="Liimatainen K."/>
            <person name="Lipzen A."/>
            <person name="Lukacs Z."/>
            <person name="Mihaltcheva S."/>
            <person name="Morgado L.N."/>
            <person name="Niskanen T."/>
            <person name="Noordeloos M.E."/>
            <person name="Ohm R.A."/>
            <person name="Ortiz-Santana B."/>
            <person name="Ovrebo C."/>
            <person name="Racz N."/>
            <person name="Riley R."/>
            <person name="Savchenko A."/>
            <person name="Shiryaev A."/>
            <person name="Soop K."/>
            <person name="Spirin V."/>
            <person name="Szebenyi C."/>
            <person name="Tomsovsky M."/>
            <person name="Tulloss R.E."/>
            <person name="Uehling J."/>
            <person name="Grigoriev I.V."/>
            <person name="Vagvolgyi C."/>
            <person name="Papp T."/>
            <person name="Martin F.M."/>
            <person name="Miettinen O."/>
            <person name="Hibbett D.S."/>
            <person name="Nagy L.G."/>
        </authorList>
    </citation>
    <scope>NUCLEOTIDE SEQUENCE [LARGE SCALE GENOMIC DNA]</scope>
    <source>
        <strain evidence="1 2">NL-1719</strain>
    </source>
</reference>
<dbReference type="Proteomes" id="UP000308600">
    <property type="component" value="Unassembled WGS sequence"/>
</dbReference>
<protein>
    <submittedName>
        <fullName evidence="1">Uncharacterized protein</fullName>
    </submittedName>
</protein>
<dbReference type="EMBL" id="ML208325">
    <property type="protein sequence ID" value="TFK69718.1"/>
    <property type="molecule type" value="Genomic_DNA"/>
</dbReference>
<name>A0ACD3AVE9_9AGAR</name>
<keyword evidence="2" id="KW-1185">Reference proteome</keyword>
<evidence type="ECO:0000313" key="1">
    <source>
        <dbReference type="EMBL" id="TFK69718.1"/>
    </source>
</evidence>
<accession>A0ACD3AVE9</accession>
<evidence type="ECO:0000313" key="2">
    <source>
        <dbReference type="Proteomes" id="UP000308600"/>
    </source>
</evidence>